<dbReference type="AlphaFoldDB" id="X0T398"/>
<comment type="caution">
    <text evidence="2">The sequence shown here is derived from an EMBL/GenBank/DDBJ whole genome shotgun (WGS) entry which is preliminary data.</text>
</comment>
<feature type="non-terminal residue" evidence="2">
    <location>
        <position position="1"/>
    </location>
</feature>
<name>X0T398_9ZZZZ</name>
<feature type="non-terminal residue" evidence="2">
    <location>
        <position position="452"/>
    </location>
</feature>
<dbReference type="Pfam" id="PF10102">
    <property type="entry name" value="DUF2341"/>
    <property type="match status" value="1"/>
</dbReference>
<protein>
    <recommendedName>
        <fullName evidence="1">DUF2341 domain-containing protein</fullName>
    </recommendedName>
</protein>
<gene>
    <name evidence="2" type="ORF">S01H1_09143</name>
</gene>
<organism evidence="2">
    <name type="scientific">marine sediment metagenome</name>
    <dbReference type="NCBI Taxonomy" id="412755"/>
    <lineage>
        <taxon>unclassified sequences</taxon>
        <taxon>metagenomes</taxon>
        <taxon>ecological metagenomes</taxon>
    </lineage>
</organism>
<evidence type="ECO:0000259" key="1">
    <source>
        <dbReference type="Pfam" id="PF10102"/>
    </source>
</evidence>
<feature type="domain" description="DUF2341" evidence="1">
    <location>
        <begin position="97"/>
        <end position="164"/>
    </location>
</feature>
<evidence type="ECO:0000313" key="2">
    <source>
        <dbReference type="EMBL" id="GAF81836.1"/>
    </source>
</evidence>
<accession>X0T398</accession>
<reference evidence="2" key="1">
    <citation type="journal article" date="2014" name="Front. Microbiol.">
        <title>High frequency of phylogenetically diverse reductive dehalogenase-homologous genes in deep subseafloor sedimentary metagenomes.</title>
        <authorList>
            <person name="Kawai M."/>
            <person name="Futagami T."/>
            <person name="Toyoda A."/>
            <person name="Takaki Y."/>
            <person name="Nishi S."/>
            <person name="Hori S."/>
            <person name="Arai W."/>
            <person name="Tsubouchi T."/>
            <person name="Morono Y."/>
            <person name="Uchiyama I."/>
            <person name="Ito T."/>
            <person name="Fujiyama A."/>
            <person name="Inagaki F."/>
            <person name="Takami H."/>
        </authorList>
    </citation>
    <scope>NUCLEOTIDE SEQUENCE</scope>
    <source>
        <strain evidence="2">Expedition CK06-06</strain>
    </source>
</reference>
<proteinExistence type="predicted"/>
<dbReference type="InterPro" id="IPR018765">
    <property type="entry name" value="DUF2341"/>
</dbReference>
<dbReference type="EMBL" id="BARS01004671">
    <property type="protein sequence ID" value="GAF81836.1"/>
    <property type="molecule type" value="Genomic_DNA"/>
</dbReference>
<sequence length="452" mass="48710">YKAGVAMKLILNEVITTGDTADTILDGTAADFHIGHQAPHTAGLGAIMILDEIRFSDKVRTDAELKVSRHSADGSLITYEGPEPVNYLDSHCEDFPNDIRFTDDDEETLLDYYIEDHSEDPIKVWVRVTDDLGDDQDILIYYGKSGVSSASNGAATFPQFKDGFAGWNRYAGNPIVGVGETDPPYGDFDSLFPFAPTILVDQYGEIYHPTGSEIRMYYTGGQTTDTNGGEGRSGGTQDCMGLLKSDSPHTGFAFTKYSDNPVIELSHATVNSAAGAVGGAALDDGGSVTDFTAEANNPTVGNVNLLPAAAIAVGDAFYVGHASKHIQTKFLVSTAGAGYTLVHEYSEGGGVWTAVPTGLANYYVDNLDQFKRTGKKHIYYSPNKCTDWATTNDIDADDDELPDTLYWERWRVTATNGEYTAPKGTQIWVALEGDPEGGDIHLASGFYDSDAS</sequence>